<dbReference type="InterPro" id="IPR031899">
    <property type="entry name" value="Dit_N"/>
</dbReference>
<sequence length="289" mass="32288">MRRFYLEDNTGRRLSLQDNKRFMWEPSGLGYAEDIGFVQVEYGFFSESSRDYAQPSISGTMVFMPDVQEPYQTYQEFVDWVNSAEGLQLVYVPYGTRELYVDVIVTGLELSEKELTGVLECPVTFTGTSPYHKKNPLTFLFRTEESINPMKFTFKFPFKFSDSGAGDAQVFTPQGHFPAAMELTINGPCSNIYFKVEDNATGALIGALDLSGVSVAAGDHIYYSSRPNADGVWKVSGNTRTDLVESLNENVANFFTLPVGKEVRATLTADTTAGTEITHVLHVHEYFKG</sequence>
<gene>
    <name evidence="2" type="ORF">PUP29_05725</name>
</gene>
<evidence type="ECO:0000259" key="1">
    <source>
        <dbReference type="Pfam" id="PF16774"/>
    </source>
</evidence>
<accession>A0AAU8AAZ2</accession>
<feature type="domain" description="Distal tail protein N-terminal" evidence="1">
    <location>
        <begin position="1"/>
        <end position="127"/>
    </location>
</feature>
<organism evidence="2">
    <name type="scientific">Christensenella massiliensis</name>
    <dbReference type="NCBI Taxonomy" id="1805714"/>
    <lineage>
        <taxon>Bacteria</taxon>
        <taxon>Bacillati</taxon>
        <taxon>Bacillota</taxon>
        <taxon>Clostridia</taxon>
        <taxon>Christensenellales</taxon>
        <taxon>Christensenellaceae</taxon>
        <taxon>Christensenella</taxon>
    </lineage>
</organism>
<dbReference type="AlphaFoldDB" id="A0AAU8AAZ2"/>
<name>A0AAU8AAZ2_9FIRM</name>
<dbReference type="EMBL" id="CP117826">
    <property type="protein sequence ID" value="XCC63413.1"/>
    <property type="molecule type" value="Genomic_DNA"/>
</dbReference>
<reference evidence="2" key="1">
    <citation type="submission" date="2023-02" db="EMBL/GenBank/DDBJ databases">
        <title>Gut commensal Christensenella minuta modulates host metabolism via a new class of secondary bile acids.</title>
        <authorList>
            <person name="Liu C."/>
        </authorList>
    </citation>
    <scope>NUCLEOTIDE SEQUENCE</scope>
    <source>
        <strain evidence="2">CA70</strain>
    </source>
</reference>
<evidence type="ECO:0000313" key="2">
    <source>
        <dbReference type="EMBL" id="XCC63413.1"/>
    </source>
</evidence>
<dbReference type="Pfam" id="PF16774">
    <property type="entry name" value="Dit_N"/>
    <property type="match status" value="1"/>
</dbReference>
<proteinExistence type="predicted"/>
<dbReference type="RefSeq" id="WP_353423978.1">
    <property type="nucleotide sequence ID" value="NZ_CP117826.1"/>
</dbReference>
<protein>
    <recommendedName>
        <fullName evidence="1">Distal tail protein N-terminal domain-containing protein</fullName>
    </recommendedName>
</protein>